<dbReference type="InterPro" id="IPR011989">
    <property type="entry name" value="ARM-like"/>
</dbReference>
<dbReference type="InterPro" id="IPR000225">
    <property type="entry name" value="Armadillo"/>
</dbReference>
<keyword evidence="3" id="KW-0926">Vacuole</keyword>
<feature type="region of interest" description="Disordered" evidence="8">
    <location>
        <begin position="704"/>
        <end position="723"/>
    </location>
</feature>
<feature type="compositionally biased region" description="Low complexity" evidence="8">
    <location>
        <begin position="713"/>
        <end position="723"/>
    </location>
</feature>
<dbReference type="SMART" id="SM00185">
    <property type="entry name" value="ARM"/>
    <property type="match status" value="15"/>
</dbReference>
<accession>A0A225WGM8</accession>
<dbReference type="PANTHER" id="PTHR47249:SF1">
    <property type="entry name" value="VACUOLAR PROTEIN 8"/>
    <property type="match status" value="1"/>
</dbReference>
<dbReference type="PANTHER" id="PTHR47249">
    <property type="entry name" value="VACUOLAR PROTEIN 8"/>
    <property type="match status" value="1"/>
</dbReference>
<evidence type="ECO:0000256" key="1">
    <source>
        <dbReference type="ARBA" id="ARBA00004592"/>
    </source>
</evidence>
<sequence>MSHRLSQNARHTRDLLEELERDKELDVLREYLTRFELFPRQRDPAAAPIRFEELKELAKHWKLHRQRNFWKTNTTKEDLVKTLYRHINTKIIPQETRDENNGHPPTSHVMNTPGNVTASPIPPPVRHNSGAIFESPRKRSISRPSPALARGTRIDSVFSGYSGDLFGQRGNYEDGMIYLSRFRKPTTLLNNTDGANEILNTVESTLSRHSKVKDEDDDDEDEQEPTADALDFSAGLSREIRLKQECAFSIYHFSTIPGHERQMVSEGCMLALSKLAIFDDMEVKRFCAASILNLLCESVLGNKMADEGVLLALLELAKAQHEEVRRHTSMALCRFSYERVGQLRLVQEGCVSAIVSMLNVPDLETKEACVKALINIASASSASVAESVVHVLMKLATRKDQASTRFAAQAICNLSVLSGSRAKVVEEGILDTVCELAQQTSVAASAGAGDNTDDGGEIGTIRKNLATALCNLSGLSSNLEPLSHGRILECLEELLKCEKPREVREINLEPLSQGRILECLEELLKCEKPREVREMCAVTIANISSYPPSLKNLALSDAVANLVEIGTHHSSTSVRENTALCLSNMSATADSRALLTRFGVVSLLLRFVEGDEGTDAGASALAQQFAVLTLCSMLAHPASCVEILQSNMPAALARLATRTPHDRVRDLCANALFNVSCEKSLHIVLLQDDTIRAIVRLCRRKGDVDDESVPGLSGPTPSTPAAGPPTVLLRYQECALGCLLNLSFAAESRPALLRADVVTTLGKVFNKPPVRADELLRQCAGVLANLSFDAEARTRMVADNGVRLLRRIMSAATSSAAAAAASDVPVSASAIAIIRETLRCCATACCNLAADALEKTPVLDMLIDLSASSYAPTTLTCAIAFAKLASSAAHRALLTRCAELYPALTLMMRCGVEDIQIYSAVALCNLAVEPPAAKPVGVRYVWKEGTVPDFIVNALLRINSDSTKEICARALFNLLTHDELRAAHIKDGVLYALVKLARLESVEIRTLCVTALYNLSCDPALAETLMELKVAQVITKLCEMEFSSQEIHRKLAACLTNLASEPKPPSGKKIVATDATASGGSASMAVRLVESGALVALLVLCEHADPSTRHACAAALCFLSVYRVNCEAMAALGLVDVLTKKLLLAPLDAGTSESGLTTEQELEQRQQHEFALNALCNISCYPVLHDRMEEAGAVPQIIRVLAANASRERNDSSDDQEDESMVLACVQTLGNLTFHARHRRALLTHPLVPTLLSRPRVLQCSVRVGDVCAEIVAALCEDPLHWNELITTGAVRVLREITEVTEDQEGPLPVSQVALRASIYALSQLARCEKTGEIVIADGVLDVVARALDLGKDLPHPGEDQASKKIHEARQEMAERCAVILRALSTQGEPVCLMLMRDVRLVPLMRVIISTCCPGRRQLQASKHVILAFYNLTSCRISVDDDTNITTDEDQKIAKLNESEAMRGLDAMVTSGVVPLLIKLSSDGGSDMAPACAVALAHIKHRIKERLPLVQAQESQSPEAQTQRRKFEEMDNLMEAGVIQRAFKLVQAQESQSPEAQTQRQKFEEMDNLMEAGVVTALLAMFELDPAGIQRVDRLAAAMPLALPVLRAATEKDWPFLTGNSTLRFETSLPVCWDFRSSAIDDARFVPAEPNTFLAVLAPVVPMSGSSIQDKLYGRFQILQLRLTKCLLRLENSRFAKMANALLGQPGSAKSSASDLSDAIALAIGDSSSSQVDDHSRQGNNARKSTIGSKSPGSDDNDASETRAPAPVKKKPTGRALIVRALSKRGDFNFGVGANAGSNTDSNTSISRRVSKNHNPSSRSLGGARRDSSQRRLGSESSNSGVILPRI</sequence>
<reference evidence="10" key="1">
    <citation type="submission" date="2017-03" db="EMBL/GenBank/DDBJ databases">
        <title>Phytopthora megakarya and P. palmivora, two closely related causual agents of cacao black pod achieved similar genome size and gene model numbers by different mechanisms.</title>
        <authorList>
            <person name="Ali S."/>
            <person name="Shao J."/>
            <person name="Larry D.J."/>
            <person name="Kronmiller B."/>
            <person name="Shen D."/>
            <person name="Strem M.D."/>
            <person name="Melnick R.L."/>
            <person name="Guiltinan M.J."/>
            <person name="Tyler B.M."/>
            <person name="Meinhardt L.W."/>
            <person name="Bailey B.A."/>
        </authorList>
    </citation>
    <scope>NUCLEOTIDE SEQUENCE [LARGE SCALE GENOMIC DNA]</scope>
    <source>
        <strain evidence="10">zdho120</strain>
    </source>
</reference>
<feature type="region of interest" description="Disordered" evidence="8">
    <location>
        <begin position="1727"/>
        <end position="1775"/>
    </location>
</feature>
<organism evidence="9 10">
    <name type="scientific">Phytophthora megakarya</name>
    <dbReference type="NCBI Taxonomy" id="4795"/>
    <lineage>
        <taxon>Eukaryota</taxon>
        <taxon>Sar</taxon>
        <taxon>Stramenopiles</taxon>
        <taxon>Oomycota</taxon>
        <taxon>Peronosporomycetes</taxon>
        <taxon>Peronosporales</taxon>
        <taxon>Peronosporaceae</taxon>
        <taxon>Phytophthora</taxon>
    </lineage>
</organism>
<dbReference type="InterPro" id="IPR045156">
    <property type="entry name" value="Vac8"/>
</dbReference>
<dbReference type="InterPro" id="IPR016024">
    <property type="entry name" value="ARM-type_fold"/>
</dbReference>
<keyword evidence="5" id="KW-0472">Membrane</keyword>
<dbReference type="STRING" id="4795.A0A225WGM8"/>
<evidence type="ECO:0000256" key="6">
    <source>
        <dbReference type="ARBA" id="ARBA00023288"/>
    </source>
</evidence>
<feature type="compositionally biased region" description="Polar residues" evidence="8">
    <location>
        <begin position="1738"/>
        <end position="1754"/>
    </location>
</feature>
<evidence type="ECO:0000313" key="10">
    <source>
        <dbReference type="Proteomes" id="UP000198211"/>
    </source>
</evidence>
<evidence type="ECO:0000256" key="4">
    <source>
        <dbReference type="ARBA" id="ARBA00022737"/>
    </source>
</evidence>
<comment type="caution">
    <text evidence="9">The sequence shown here is derived from an EMBL/GenBank/DDBJ whole genome shotgun (WGS) entry which is preliminary data.</text>
</comment>
<evidence type="ECO:0000256" key="3">
    <source>
        <dbReference type="ARBA" id="ARBA00022554"/>
    </source>
</evidence>
<feature type="compositionally biased region" description="Basic and acidic residues" evidence="8">
    <location>
        <begin position="1824"/>
        <end position="1834"/>
    </location>
</feature>
<evidence type="ECO:0000313" key="9">
    <source>
        <dbReference type="EMBL" id="OWZ16167.1"/>
    </source>
</evidence>
<dbReference type="OrthoDB" id="7537227at2759"/>
<comment type="subcellular location">
    <subcellularLocation>
        <location evidence="1">Vacuole membrane</location>
        <topology evidence="1">Lipid-anchor</topology>
    </subcellularLocation>
</comment>
<keyword evidence="6" id="KW-0449">Lipoprotein</keyword>
<feature type="region of interest" description="Disordered" evidence="8">
    <location>
        <begin position="126"/>
        <end position="148"/>
    </location>
</feature>
<gene>
    <name evidence="9" type="ORF">PHMEG_00010085</name>
</gene>
<protein>
    <recommendedName>
        <fullName evidence="7">Vacuolar protein 8</fullName>
    </recommendedName>
</protein>
<name>A0A225WGM8_9STRA</name>
<feature type="compositionally biased region" description="Polar residues" evidence="8">
    <location>
        <begin position="1796"/>
        <end position="1820"/>
    </location>
</feature>
<evidence type="ECO:0000256" key="7">
    <source>
        <dbReference type="ARBA" id="ARBA00026209"/>
    </source>
</evidence>
<evidence type="ECO:0000256" key="2">
    <source>
        <dbReference type="ARBA" id="ARBA00005462"/>
    </source>
</evidence>
<dbReference type="SUPFAM" id="SSF48371">
    <property type="entry name" value="ARM repeat"/>
    <property type="match status" value="4"/>
</dbReference>
<proteinExistence type="inferred from homology"/>
<evidence type="ECO:0000256" key="5">
    <source>
        <dbReference type="ARBA" id="ARBA00023136"/>
    </source>
</evidence>
<keyword evidence="10" id="KW-1185">Reference proteome</keyword>
<dbReference type="Gene3D" id="1.25.10.10">
    <property type="entry name" value="Leucine-rich Repeat Variant"/>
    <property type="match status" value="4"/>
</dbReference>
<feature type="compositionally biased region" description="Acidic residues" evidence="8">
    <location>
        <begin position="215"/>
        <end position="225"/>
    </location>
</feature>
<dbReference type="EMBL" id="NBNE01000984">
    <property type="protein sequence ID" value="OWZ16167.1"/>
    <property type="molecule type" value="Genomic_DNA"/>
</dbReference>
<keyword evidence="4" id="KW-0677">Repeat</keyword>
<dbReference type="GO" id="GO:0005774">
    <property type="term" value="C:vacuolar membrane"/>
    <property type="evidence" value="ECO:0007669"/>
    <property type="project" value="UniProtKB-SubCell"/>
</dbReference>
<evidence type="ECO:0000256" key="8">
    <source>
        <dbReference type="SAM" id="MobiDB-lite"/>
    </source>
</evidence>
<dbReference type="GO" id="GO:0043495">
    <property type="term" value="F:protein-membrane adaptor activity"/>
    <property type="evidence" value="ECO:0007669"/>
    <property type="project" value="InterPro"/>
</dbReference>
<comment type="similarity">
    <text evidence="2">Belongs to the beta-catenin family.</text>
</comment>
<dbReference type="GO" id="GO:0071562">
    <property type="term" value="P:nucleus-vacuole junction assembly"/>
    <property type="evidence" value="ECO:0007669"/>
    <property type="project" value="InterPro"/>
</dbReference>
<feature type="region of interest" description="Disordered" evidence="8">
    <location>
        <begin position="1789"/>
        <end position="1847"/>
    </location>
</feature>
<feature type="region of interest" description="Disordered" evidence="8">
    <location>
        <begin position="209"/>
        <end position="228"/>
    </location>
</feature>
<dbReference type="Proteomes" id="UP000198211">
    <property type="component" value="Unassembled WGS sequence"/>
</dbReference>